<dbReference type="Proteomes" id="UP001732700">
    <property type="component" value="Chromosome 3D"/>
</dbReference>
<reference evidence="1" key="2">
    <citation type="submission" date="2025-09" db="UniProtKB">
        <authorList>
            <consortium name="EnsemblPlants"/>
        </authorList>
    </citation>
    <scope>IDENTIFICATION</scope>
</reference>
<name>A0ACD5W6M5_AVESA</name>
<protein>
    <submittedName>
        <fullName evidence="1">Uncharacterized protein</fullName>
    </submittedName>
</protein>
<proteinExistence type="predicted"/>
<dbReference type="EnsemblPlants" id="AVESA.00010b.r2.3DG0562340.1">
    <property type="protein sequence ID" value="AVESA.00010b.r2.3DG0562340.1.CDS.1"/>
    <property type="gene ID" value="AVESA.00010b.r2.3DG0562340"/>
</dbReference>
<reference evidence="1" key="1">
    <citation type="submission" date="2021-05" db="EMBL/GenBank/DDBJ databases">
        <authorList>
            <person name="Scholz U."/>
            <person name="Mascher M."/>
            <person name="Fiebig A."/>
        </authorList>
    </citation>
    <scope>NUCLEOTIDE SEQUENCE [LARGE SCALE GENOMIC DNA]</scope>
</reference>
<keyword evidence="2" id="KW-1185">Reference proteome</keyword>
<organism evidence="1 2">
    <name type="scientific">Avena sativa</name>
    <name type="common">Oat</name>
    <dbReference type="NCBI Taxonomy" id="4498"/>
    <lineage>
        <taxon>Eukaryota</taxon>
        <taxon>Viridiplantae</taxon>
        <taxon>Streptophyta</taxon>
        <taxon>Embryophyta</taxon>
        <taxon>Tracheophyta</taxon>
        <taxon>Spermatophyta</taxon>
        <taxon>Magnoliopsida</taxon>
        <taxon>Liliopsida</taxon>
        <taxon>Poales</taxon>
        <taxon>Poaceae</taxon>
        <taxon>BOP clade</taxon>
        <taxon>Pooideae</taxon>
        <taxon>Poodae</taxon>
        <taxon>Poeae</taxon>
        <taxon>Poeae Chloroplast Group 1 (Aveneae type)</taxon>
        <taxon>Aveninae</taxon>
        <taxon>Avena</taxon>
    </lineage>
</organism>
<evidence type="ECO:0000313" key="2">
    <source>
        <dbReference type="Proteomes" id="UP001732700"/>
    </source>
</evidence>
<evidence type="ECO:0000313" key="1">
    <source>
        <dbReference type="EnsemblPlants" id="AVESA.00010b.r2.3DG0562340.1.CDS.1"/>
    </source>
</evidence>
<accession>A0ACD5W6M5</accession>
<sequence>MDIHHQYFRNLSGRGPPLVDPSLPFLCESYDHIRVEQCCGGLLLCSCWNALPEGNRYDCVVCNPATEKWSVLPPVELPGLTYYSLGFDAAAPSCFVVFVEMSNVFGETTEMAIYSTETGRWTSMQSNWGTEFRLADFSRIIFLNGIVHLSSSNMILTVDREGKACRKIEMPHGMSSIGQSQGHLYAWHIDNRNDCRLSLWVLEDYATGKWILKLTVDVLGLFGRHCRKPGEYYQLLTVHLELNLIFLTDMKGILSYDMASRNTRVLRTPEEHILGPDVPYIPCFAEWSADGT</sequence>